<proteinExistence type="predicted"/>
<sequence length="130" mass="13843">MYWMTFTASGPLECCRDLVGGSGGAHAGQEWDALVDRDIRGRGSDRGGRDDRVRPPPLNGGSQFDGLALACFRLDASLGEHPAELACDLNRCGNTGTAAHQDFALDHGLVPSLWSRSHEAAVASVRQPDP</sequence>
<comment type="caution">
    <text evidence="2">The sequence shown here is derived from an EMBL/GenBank/DDBJ whole genome shotgun (WGS) entry which is preliminary data.</text>
</comment>
<protein>
    <submittedName>
        <fullName evidence="2">Uncharacterized protein</fullName>
    </submittedName>
</protein>
<dbReference type="AlphaFoldDB" id="A0A645CGQ8"/>
<gene>
    <name evidence="2" type="ORF">SDC9_123104</name>
</gene>
<accession>A0A645CGQ8</accession>
<evidence type="ECO:0000313" key="2">
    <source>
        <dbReference type="EMBL" id="MPM76109.1"/>
    </source>
</evidence>
<evidence type="ECO:0000256" key="1">
    <source>
        <dbReference type="SAM" id="MobiDB-lite"/>
    </source>
</evidence>
<reference evidence="2" key="1">
    <citation type="submission" date="2019-08" db="EMBL/GenBank/DDBJ databases">
        <authorList>
            <person name="Kucharzyk K."/>
            <person name="Murdoch R.W."/>
            <person name="Higgins S."/>
            <person name="Loffler F."/>
        </authorList>
    </citation>
    <scope>NUCLEOTIDE SEQUENCE</scope>
</reference>
<feature type="region of interest" description="Disordered" evidence="1">
    <location>
        <begin position="36"/>
        <end position="62"/>
    </location>
</feature>
<feature type="compositionally biased region" description="Basic and acidic residues" evidence="1">
    <location>
        <begin position="36"/>
        <end position="54"/>
    </location>
</feature>
<name>A0A645CGQ8_9ZZZZ</name>
<dbReference type="EMBL" id="VSSQ01027072">
    <property type="protein sequence ID" value="MPM76109.1"/>
    <property type="molecule type" value="Genomic_DNA"/>
</dbReference>
<organism evidence="2">
    <name type="scientific">bioreactor metagenome</name>
    <dbReference type="NCBI Taxonomy" id="1076179"/>
    <lineage>
        <taxon>unclassified sequences</taxon>
        <taxon>metagenomes</taxon>
        <taxon>ecological metagenomes</taxon>
    </lineage>
</organism>